<organism evidence="5 6">
    <name type="scientific">Staphylococcus croceilyticus</name>
    <dbReference type="NCBI Taxonomy" id="319942"/>
    <lineage>
        <taxon>Bacteria</taxon>
        <taxon>Bacillati</taxon>
        <taxon>Bacillota</taxon>
        <taxon>Bacilli</taxon>
        <taxon>Bacillales</taxon>
        <taxon>Staphylococcaceae</taxon>
        <taxon>Staphylococcus</taxon>
    </lineage>
</organism>
<evidence type="ECO:0000256" key="3">
    <source>
        <dbReference type="ARBA" id="ARBA00023163"/>
    </source>
</evidence>
<gene>
    <name evidence="5" type="ORF">E2556_02845</name>
</gene>
<sequence length="405" mass="47410">MDKEKLEIIKAHALEFFNLQVRNFHIYDVRSIGRCLQTPFTNTRSQSFKSELSYLIKNMKSKYIYKYTNSFNVNYLLFKFNKHNQLIVIGPFLITRPSESECHELLQERNMGLDRLDDFKQYILSIPLCQQIQVEKTARLAVKFLKGKANYETIQPIEFNFHIKQESFSESINEFNFTLNQLEERYKLENQFLNEVANGNSEKALSLFQQTFAIISGIERGKDVLVTKKYLAYLMNTLCRKVIERSGVNLLTVDALSTKYAFLIDGEKSVEGIFKLTRELITEYANASMYAQTLKYSSKINKAIQYLELHLSYEVHLEDLAAAVNLTPTYLSRLFKKEVGETISQYLKQLRIKKSEDLVANTDMNFEYIAHYVGFKDQSYYTTCFKQYYGVSPKKYRKLKKKGVL</sequence>
<dbReference type="SUPFAM" id="SSF46689">
    <property type="entry name" value="Homeodomain-like"/>
    <property type="match status" value="2"/>
</dbReference>
<dbReference type="EMBL" id="SRJF01000002">
    <property type="protein sequence ID" value="TGA80576.1"/>
    <property type="molecule type" value="Genomic_DNA"/>
</dbReference>
<name>A0ABY2KGV9_9STAP</name>
<protein>
    <submittedName>
        <fullName evidence="5">AraC family transcriptional regulator</fullName>
    </submittedName>
</protein>
<dbReference type="Gene3D" id="1.10.10.60">
    <property type="entry name" value="Homeodomain-like"/>
    <property type="match status" value="2"/>
</dbReference>
<keyword evidence="3" id="KW-0804">Transcription</keyword>
<dbReference type="InterPro" id="IPR018060">
    <property type="entry name" value="HTH_AraC"/>
</dbReference>
<dbReference type="RefSeq" id="WP_103329286.1">
    <property type="nucleotide sequence ID" value="NZ_PPRD01000047.1"/>
</dbReference>
<evidence type="ECO:0000256" key="1">
    <source>
        <dbReference type="ARBA" id="ARBA00023015"/>
    </source>
</evidence>
<dbReference type="Pfam" id="PF12833">
    <property type="entry name" value="HTH_18"/>
    <property type="match status" value="1"/>
</dbReference>
<dbReference type="InterPro" id="IPR018062">
    <property type="entry name" value="HTH_AraC-typ_CS"/>
</dbReference>
<evidence type="ECO:0000313" key="5">
    <source>
        <dbReference type="EMBL" id="TGA80576.1"/>
    </source>
</evidence>
<feature type="domain" description="HTH araC/xylS-type" evidence="4">
    <location>
        <begin position="301"/>
        <end position="399"/>
    </location>
</feature>
<dbReference type="PROSITE" id="PS01124">
    <property type="entry name" value="HTH_ARAC_FAMILY_2"/>
    <property type="match status" value="1"/>
</dbReference>
<evidence type="ECO:0000313" key="6">
    <source>
        <dbReference type="Proteomes" id="UP000298482"/>
    </source>
</evidence>
<dbReference type="SMART" id="SM00342">
    <property type="entry name" value="HTH_ARAC"/>
    <property type="match status" value="1"/>
</dbReference>
<evidence type="ECO:0000259" key="4">
    <source>
        <dbReference type="PROSITE" id="PS01124"/>
    </source>
</evidence>
<keyword evidence="1" id="KW-0805">Transcription regulation</keyword>
<keyword evidence="6" id="KW-1185">Reference proteome</keyword>
<dbReference type="PANTHER" id="PTHR43280">
    <property type="entry name" value="ARAC-FAMILY TRANSCRIPTIONAL REGULATOR"/>
    <property type="match status" value="1"/>
</dbReference>
<dbReference type="PANTHER" id="PTHR43280:SF2">
    <property type="entry name" value="HTH-TYPE TRANSCRIPTIONAL REGULATOR EXSA"/>
    <property type="match status" value="1"/>
</dbReference>
<proteinExistence type="predicted"/>
<evidence type="ECO:0000256" key="2">
    <source>
        <dbReference type="ARBA" id="ARBA00023125"/>
    </source>
</evidence>
<dbReference type="PROSITE" id="PS00041">
    <property type="entry name" value="HTH_ARAC_FAMILY_1"/>
    <property type="match status" value="1"/>
</dbReference>
<reference evidence="5 6" key="1">
    <citation type="submission" date="2019-04" db="EMBL/GenBank/DDBJ databases">
        <title>Genomic characterization of Staphylococcus petrasii strains.</title>
        <authorList>
            <person name="Vrbovska V."/>
            <person name="Kovarovic V."/>
            <person name="Maslanova I."/>
            <person name="Indrakova A."/>
            <person name="Petras P."/>
            <person name="Sedo O."/>
            <person name="Svec P."/>
            <person name="Fisarova L."/>
            <person name="Sedlacek I."/>
            <person name="Doskar J."/>
            <person name="Pantucek R."/>
        </authorList>
    </citation>
    <scope>NUCLEOTIDE SEQUENCE [LARGE SCALE GENOMIC DNA]</scope>
    <source>
        <strain evidence="5 6">CCM 8421</strain>
    </source>
</reference>
<dbReference type="Proteomes" id="UP000298482">
    <property type="component" value="Unassembled WGS sequence"/>
</dbReference>
<keyword evidence="2" id="KW-0238">DNA-binding</keyword>
<dbReference type="InterPro" id="IPR009057">
    <property type="entry name" value="Homeodomain-like_sf"/>
</dbReference>
<accession>A0ABY2KGV9</accession>
<comment type="caution">
    <text evidence="5">The sequence shown here is derived from an EMBL/GenBank/DDBJ whole genome shotgun (WGS) entry which is preliminary data.</text>
</comment>